<dbReference type="AlphaFoldDB" id="A0ABD2MTN4"/>
<proteinExistence type="predicted"/>
<sequence length="133" mass="15379">MITLWSKIMSKKIDAKEVLTILNQMGYKNINSKHLKLFIKDLKKLRKYEERKGNSNLDSKQAKSVKIILTKPSGSVLSLMDDIDIYEQKDLKKLQKSSQSTSSCEYEQNSSFDSVSTPIFRKKFVFTFSNKTL</sequence>
<gene>
    <name evidence="1" type="ORF">HHI36_008540</name>
</gene>
<comment type="caution">
    <text evidence="1">The sequence shown here is derived from an EMBL/GenBank/DDBJ whole genome shotgun (WGS) entry which is preliminary data.</text>
</comment>
<protein>
    <submittedName>
        <fullName evidence="1">Uncharacterized protein</fullName>
    </submittedName>
</protein>
<dbReference type="EMBL" id="JABFTP020000021">
    <property type="protein sequence ID" value="KAL3269471.1"/>
    <property type="molecule type" value="Genomic_DNA"/>
</dbReference>
<accession>A0ABD2MTN4</accession>
<keyword evidence="2" id="KW-1185">Reference proteome</keyword>
<evidence type="ECO:0000313" key="2">
    <source>
        <dbReference type="Proteomes" id="UP001516400"/>
    </source>
</evidence>
<dbReference type="Proteomes" id="UP001516400">
    <property type="component" value="Unassembled WGS sequence"/>
</dbReference>
<name>A0ABD2MTN4_9CUCU</name>
<reference evidence="1 2" key="1">
    <citation type="journal article" date="2021" name="BMC Biol.">
        <title>Horizontally acquired antibacterial genes associated with adaptive radiation of ladybird beetles.</title>
        <authorList>
            <person name="Li H.S."/>
            <person name="Tang X.F."/>
            <person name="Huang Y.H."/>
            <person name="Xu Z.Y."/>
            <person name="Chen M.L."/>
            <person name="Du X.Y."/>
            <person name="Qiu B.Y."/>
            <person name="Chen P.T."/>
            <person name="Zhang W."/>
            <person name="Slipinski A."/>
            <person name="Escalona H.E."/>
            <person name="Waterhouse R.M."/>
            <person name="Zwick A."/>
            <person name="Pang H."/>
        </authorList>
    </citation>
    <scope>NUCLEOTIDE SEQUENCE [LARGE SCALE GENOMIC DNA]</scope>
    <source>
        <strain evidence="1">SYSU2018</strain>
    </source>
</reference>
<evidence type="ECO:0000313" key="1">
    <source>
        <dbReference type="EMBL" id="KAL3269471.1"/>
    </source>
</evidence>
<organism evidence="1 2">
    <name type="scientific">Cryptolaemus montrouzieri</name>
    <dbReference type="NCBI Taxonomy" id="559131"/>
    <lineage>
        <taxon>Eukaryota</taxon>
        <taxon>Metazoa</taxon>
        <taxon>Ecdysozoa</taxon>
        <taxon>Arthropoda</taxon>
        <taxon>Hexapoda</taxon>
        <taxon>Insecta</taxon>
        <taxon>Pterygota</taxon>
        <taxon>Neoptera</taxon>
        <taxon>Endopterygota</taxon>
        <taxon>Coleoptera</taxon>
        <taxon>Polyphaga</taxon>
        <taxon>Cucujiformia</taxon>
        <taxon>Coccinelloidea</taxon>
        <taxon>Coccinellidae</taxon>
        <taxon>Scymninae</taxon>
        <taxon>Scymnini</taxon>
        <taxon>Cryptolaemus</taxon>
    </lineage>
</organism>